<accession>A0A1V3G735</accession>
<dbReference type="EMBL" id="MQMF01000002">
    <property type="protein sequence ID" value="OOE12249.1"/>
    <property type="molecule type" value="Genomic_DNA"/>
</dbReference>
<evidence type="ECO:0000259" key="1">
    <source>
        <dbReference type="Pfam" id="PF14417"/>
    </source>
</evidence>
<dbReference type="AlphaFoldDB" id="A0A1V3G735"/>
<name>A0A1V3G735_9BACL</name>
<dbReference type="Pfam" id="PF14417">
    <property type="entry name" value="MEDS"/>
    <property type="match status" value="1"/>
</dbReference>
<comment type="caution">
    <text evidence="2">The sequence shown here is derived from an EMBL/GenBank/DDBJ whole genome shotgun (WGS) entry which is preliminary data.</text>
</comment>
<evidence type="ECO:0000313" key="2">
    <source>
        <dbReference type="EMBL" id="OOE12249.1"/>
    </source>
</evidence>
<dbReference type="Proteomes" id="UP000188597">
    <property type="component" value="Unassembled WGS sequence"/>
</dbReference>
<proteinExistence type="predicted"/>
<reference evidence="2 3" key="1">
    <citation type="submission" date="2016-11" db="EMBL/GenBank/DDBJ databases">
        <authorList>
            <person name="Jaros S."/>
            <person name="Januszkiewicz K."/>
            <person name="Wedrychowicz H."/>
        </authorList>
    </citation>
    <scope>NUCLEOTIDE SEQUENCE [LARGE SCALE GENOMIC DNA]</scope>
    <source>
        <strain evidence="2 3">Con a/3</strain>
    </source>
</reference>
<dbReference type="RefSeq" id="WP_077361886.1">
    <property type="nucleotide sequence ID" value="NZ_MQMF01000002.1"/>
</dbReference>
<dbReference type="InterPro" id="IPR025847">
    <property type="entry name" value="MEDS_domain"/>
</dbReference>
<gene>
    <name evidence="2" type="ORF">UN64_09035</name>
</gene>
<feature type="domain" description="MEDS" evidence="1">
    <location>
        <begin position="16"/>
        <end position="168"/>
    </location>
</feature>
<organism evidence="2 3">
    <name type="scientific">Fictibacillus arsenicus</name>
    <dbReference type="NCBI Taxonomy" id="255247"/>
    <lineage>
        <taxon>Bacteria</taxon>
        <taxon>Bacillati</taxon>
        <taxon>Bacillota</taxon>
        <taxon>Bacilli</taxon>
        <taxon>Bacillales</taxon>
        <taxon>Fictibacillaceae</taxon>
        <taxon>Fictibacillus</taxon>
    </lineage>
</organism>
<sequence>MKTKLHELLLGNKSAHLLYAFNSMDNYMKTVVRYILDGIAKDQSIILIENEKYLPFVMRELKIHLTDNELEKIHIVNNFDFYFSTGSYHPPAILGHIEKMYKPLLDQNKSIRTWTHVEWSTIEGPLAIVEELEKVVDKLSADLGLTIMCAYEEEGMPESLRLSLLRTHKFILNDDGVDYSDYYDMENIIEI</sequence>
<protein>
    <recommendedName>
        <fullName evidence="1">MEDS domain-containing protein</fullName>
    </recommendedName>
</protein>
<evidence type="ECO:0000313" key="3">
    <source>
        <dbReference type="Proteomes" id="UP000188597"/>
    </source>
</evidence>
<dbReference type="OrthoDB" id="2855396at2"/>